<evidence type="ECO:0000256" key="1">
    <source>
        <dbReference type="SAM" id="Coils"/>
    </source>
</evidence>
<evidence type="ECO:0008006" key="6">
    <source>
        <dbReference type="Google" id="ProtNLM"/>
    </source>
</evidence>
<feature type="transmembrane region" description="Helical" evidence="3">
    <location>
        <begin position="769"/>
        <end position="788"/>
    </location>
</feature>
<sequence>MGSKKDENIDDGIELKNKCNLENGDINIENENYNYFDINQREDNEKLNMGSIGSSENLFNKNEEMGKMEKMEKMEKIMNEINESEKEYEYLENIDKQNFTQFNNNENNSESIQSSNSNKSNQSDSINDQDISEDCSESEEASQVGVDANEVDVDANEVDVDANEVDVDANEVDVDANEVDVDASEADVDASEEASEVGVDANEAGATVESIFENDINNNYALTKENVYNNSTELGNCEKINILSNKNELEQNVFTNSLKKNEDNIISVINKKISKRKNNFFNLFKKKNALNIRGNNEEDKNCNQKMDDYKTDNSYINEKVDMGKVKNNDTMNGDTMNGDTMNGDTMNGDTMNGDTMNGDTMNGDTMNGDTMNGDTMNDDTMNGEDGKRYDSSISEEKELTTKDNSEYKKVSIDNSEYKKVSMDNSEYKKVSMDNSEYKKVSIDNSVDLKNIDSKSNFTELQNKINSEKDEHGNSIRYCIQTSDNLILDVKDERIGIINLNNGQENFIKNNKKNGEAYNNINNINNSMGDDFINEREFSRFQILTTIPSGSTSIKKIYSFDKIKSFVSNNTFLRKKTSTLLKRKSQISKELHFFCYNYNNLLCFIFYILCFGFIISSLYYDSWKRHEIKLKSDNMKKIVQVNIGSTTIKRIQKIINSNGDVIYSIDKDQKMDSLLEHRYCKNVKKEDLENFLIDLASKNKLKNNEEEIFNSKKNLNDSFLLQALLDIGDVGLLKDEKIILSRKYIFGSTIYNLECKFLGRLKKAGIFHKILLYVILVFLFISISLLLFIIIKYKSIQNIQIIKYISFVLVNFALITLISTMFSITREYNIPLCVQTDGSSDICVDGRSIHLIRASIILIIFSNLFFCKFINIINNNIMDDVVV</sequence>
<feature type="region of interest" description="Disordered" evidence="2">
    <location>
        <begin position="377"/>
        <end position="404"/>
    </location>
</feature>
<protein>
    <recommendedName>
        <fullName evidence="6">CCAAT-box DNA binding protein subunit B</fullName>
    </recommendedName>
</protein>
<feature type="compositionally biased region" description="Basic and acidic residues" evidence="2">
    <location>
        <begin position="384"/>
        <end position="404"/>
    </location>
</feature>
<organism evidence="4 5">
    <name type="scientific">Plasmodium yoelii yoelii</name>
    <dbReference type="NCBI Taxonomy" id="73239"/>
    <lineage>
        <taxon>Eukaryota</taxon>
        <taxon>Sar</taxon>
        <taxon>Alveolata</taxon>
        <taxon>Apicomplexa</taxon>
        <taxon>Aconoidasida</taxon>
        <taxon>Haemosporida</taxon>
        <taxon>Plasmodiidae</taxon>
        <taxon>Plasmodium</taxon>
        <taxon>Plasmodium (Vinckeia)</taxon>
    </lineage>
</organism>
<reference evidence="4" key="1">
    <citation type="submission" date="2023-01" db="EMBL/GenBank/DDBJ databases">
        <title>Long-Read Genome Assembly and Gene Model Annotations for the Rodent Malaria Parasite Plasmodium yoelii 17XNL.</title>
        <authorList>
            <person name="Mitchell G.J."/>
            <person name="Sebastian A."/>
            <person name="Albert I."/>
            <person name="Lindner S.E."/>
        </authorList>
    </citation>
    <scope>NUCLEOTIDE SEQUENCE</scope>
    <source>
        <strain evidence="4">17XNL clone 1.1</strain>
    </source>
</reference>
<evidence type="ECO:0000256" key="2">
    <source>
        <dbReference type="SAM" id="MobiDB-lite"/>
    </source>
</evidence>
<dbReference type="AlphaFoldDB" id="A0AAF0B168"/>
<gene>
    <name evidence="4" type="ORF">Py17XNL_001105586</name>
</gene>
<accession>A0AAF0B168</accession>
<evidence type="ECO:0000256" key="3">
    <source>
        <dbReference type="SAM" id="Phobius"/>
    </source>
</evidence>
<keyword evidence="3" id="KW-0812">Transmembrane</keyword>
<feature type="transmembrane region" description="Helical" evidence="3">
    <location>
        <begin position="853"/>
        <end position="872"/>
    </location>
</feature>
<keyword evidence="3" id="KW-1133">Transmembrane helix</keyword>
<name>A0AAF0B168_PLAYO</name>
<evidence type="ECO:0000313" key="4">
    <source>
        <dbReference type="EMBL" id="WBY58572.1"/>
    </source>
</evidence>
<feature type="coiled-coil region" evidence="1">
    <location>
        <begin position="67"/>
        <end position="94"/>
    </location>
</feature>
<evidence type="ECO:0000313" key="5">
    <source>
        <dbReference type="Proteomes" id="UP001054126"/>
    </source>
</evidence>
<dbReference type="Proteomes" id="UP001054126">
    <property type="component" value="Chromosome 11"/>
</dbReference>
<keyword evidence="3" id="KW-0472">Membrane</keyword>
<proteinExistence type="predicted"/>
<feature type="region of interest" description="Disordered" evidence="2">
    <location>
        <begin position="101"/>
        <end position="152"/>
    </location>
</feature>
<feature type="compositionally biased region" description="Low complexity" evidence="2">
    <location>
        <begin position="103"/>
        <end position="129"/>
    </location>
</feature>
<dbReference type="EMBL" id="CP115535">
    <property type="protein sequence ID" value="WBY58572.1"/>
    <property type="molecule type" value="Genomic_DNA"/>
</dbReference>
<keyword evidence="1" id="KW-0175">Coiled coil</keyword>
<feature type="transmembrane region" description="Helical" evidence="3">
    <location>
        <begin position="800"/>
        <end position="821"/>
    </location>
</feature>
<feature type="transmembrane region" description="Helical" evidence="3">
    <location>
        <begin position="597"/>
        <end position="619"/>
    </location>
</feature>
<feature type="compositionally biased region" description="Acidic residues" evidence="2">
    <location>
        <begin position="130"/>
        <end position="140"/>
    </location>
</feature>